<gene>
    <name evidence="1" type="ORF">ZEAMMB73_Zm00001d040420</name>
</gene>
<reference evidence="1" key="1">
    <citation type="submission" date="2015-12" db="EMBL/GenBank/DDBJ databases">
        <title>Update maize B73 reference genome by single molecule sequencing technologies.</title>
        <authorList>
            <consortium name="Maize Genome Sequencing Project"/>
            <person name="Ware D."/>
        </authorList>
    </citation>
    <scope>NUCLEOTIDE SEQUENCE [LARGE SCALE GENOMIC DNA]</scope>
    <source>
        <tissue evidence="1">Seedling</tissue>
    </source>
</reference>
<sequence length="167" mass="18656">MGRITAGILRLLKLDKSLGQGTIEQLHNLGLNFLYDFIFVGTSGPWNGENTKNCIHKLWTWSIPQQCQQHLPQSKLLHQIMSACPRPHYLLTSSVAQLSASFPSGLSNVGSTMDPPTILANPPQSAQAKGYLIHQMPSSAPQPSHHPNIWPYLMLLHSIPMFHRIYL</sequence>
<proteinExistence type="predicted"/>
<organism evidence="1">
    <name type="scientific">Zea mays</name>
    <name type="common">Maize</name>
    <dbReference type="NCBI Taxonomy" id="4577"/>
    <lineage>
        <taxon>Eukaryota</taxon>
        <taxon>Viridiplantae</taxon>
        <taxon>Streptophyta</taxon>
        <taxon>Embryophyta</taxon>
        <taxon>Tracheophyta</taxon>
        <taxon>Spermatophyta</taxon>
        <taxon>Magnoliopsida</taxon>
        <taxon>Liliopsida</taxon>
        <taxon>Poales</taxon>
        <taxon>Poaceae</taxon>
        <taxon>PACMAD clade</taxon>
        <taxon>Panicoideae</taxon>
        <taxon>Andropogonodae</taxon>
        <taxon>Andropogoneae</taxon>
        <taxon>Tripsacinae</taxon>
        <taxon>Zea</taxon>
    </lineage>
</organism>
<dbReference type="EMBL" id="CM007649">
    <property type="protein sequence ID" value="ONM31312.1"/>
    <property type="molecule type" value="Genomic_DNA"/>
</dbReference>
<accession>A0A1D6MQM5</accession>
<dbReference type="ExpressionAtlas" id="A0A1D6MQM5">
    <property type="expression patterns" value="baseline and differential"/>
</dbReference>
<dbReference type="AlphaFoldDB" id="A0A1D6MQM5"/>
<dbReference type="STRING" id="4577.A0A1D6MQM5"/>
<evidence type="ECO:0000313" key="1">
    <source>
        <dbReference type="EMBL" id="ONM31312.1"/>
    </source>
</evidence>
<name>A0A1D6MQM5_MAIZE</name>
<dbReference type="InParanoid" id="A0A1D6MQM5"/>
<protein>
    <submittedName>
        <fullName evidence="1">Uncharacterized protein</fullName>
    </submittedName>
</protein>